<evidence type="ECO:0000256" key="2">
    <source>
        <dbReference type="ARBA" id="ARBA00004760"/>
    </source>
</evidence>
<dbReference type="InterPro" id="IPR038772">
    <property type="entry name" value="Sph/SMPD2-like"/>
</dbReference>
<dbReference type="VEuPathDB" id="VectorBase:ASIS009131"/>
<proteinExistence type="inferred from homology"/>
<evidence type="ECO:0000256" key="13">
    <source>
        <dbReference type="ARBA" id="ARBA00023136"/>
    </source>
</evidence>
<evidence type="ECO:0000256" key="8">
    <source>
        <dbReference type="ARBA" id="ARBA00022801"/>
    </source>
</evidence>
<comment type="pathway">
    <text evidence="3">Sphingolipid metabolism.</text>
</comment>
<evidence type="ECO:0000256" key="10">
    <source>
        <dbReference type="ARBA" id="ARBA00022919"/>
    </source>
</evidence>
<dbReference type="GO" id="GO:0016020">
    <property type="term" value="C:membrane"/>
    <property type="evidence" value="ECO:0007669"/>
    <property type="project" value="UniProtKB-SubCell"/>
</dbReference>
<comment type="subcellular location">
    <subcellularLocation>
        <location evidence="1">Membrane</location>
        <topology evidence="1">Multi-pass membrane protein</topology>
    </subcellularLocation>
</comment>
<dbReference type="SUPFAM" id="SSF56219">
    <property type="entry name" value="DNase I-like"/>
    <property type="match status" value="1"/>
</dbReference>
<dbReference type="VEuPathDB" id="VectorBase:ASIS023342"/>
<evidence type="ECO:0000256" key="4">
    <source>
        <dbReference type="ARBA" id="ARBA00006335"/>
    </source>
</evidence>
<keyword evidence="9" id="KW-0460">Magnesium</keyword>
<dbReference type="Gene3D" id="3.60.10.10">
    <property type="entry name" value="Endonuclease/exonuclease/phosphatase"/>
    <property type="match status" value="1"/>
</dbReference>
<evidence type="ECO:0000313" key="17">
    <source>
        <dbReference type="EnsemblMetazoa" id="ASIC006961-PA"/>
    </source>
</evidence>
<dbReference type="InterPro" id="IPR036682">
    <property type="entry name" value="OS_D_A10/PebIII_sf"/>
</dbReference>
<keyword evidence="13 14" id="KW-0472">Membrane</keyword>
<sequence>MELSILTLNIWGIPYVSKDREIRVKAIGDVLASGNYDIVSLQEVWSEADYQFLRQRVENVLPFCHYFYSGVVGSGLAILSRYPIVSAFFHAWSVNGYIHRIQHGDWFGGKGVGMAKISVNDQPVHVYVAHLHAEYNRQCDDYMAHRVIQAHDTAQFIESTRGQSVLQILAGDLNTEPGDLAYRVLVSCSKLKDSYDRKMLGSSVGTNECKSNSYTDPSAAKQNPLGKRIDYVMYRIGDHYEGRLLEHRLPLAERVPGQTCSYSDHEAVYAKLILKKSSSSTIQNLIACNSGKTREDDSCNRDTREETQREAVLALRESVTICNESLKQLESHRRSYTLMAIGVVIVLINLLELQAPYGLKIAFLVLKFLLCAVIIFFVVMATIWNVMEKHGILSGKLSMEIALKGYSLEAASGGRSGIIEKYFTQKEPRQWQKKKSLTTKYEDVYFGISRNYVKSPNNNITEKMKFFVVVALAMVAAVAAQEKYTTKYDGVDLDEILKSDRLFNNYYKCLLDQGRCTPDGNELKRILPDALQTDCAKCSEKQKSGTEKVINYLIDNRNDQWQNLQKKYDPENIYVNKYRDEANKKGIKL</sequence>
<comment type="similarity">
    <text evidence="4">Belongs to the neutral sphingomyelinase family.</text>
</comment>
<evidence type="ECO:0000256" key="9">
    <source>
        <dbReference type="ARBA" id="ARBA00022842"/>
    </source>
</evidence>
<dbReference type="AlphaFoldDB" id="A0A084VNC4"/>
<evidence type="ECO:0000313" key="18">
    <source>
        <dbReference type="Proteomes" id="UP000030765"/>
    </source>
</evidence>
<name>A0A084VNC4_ANOSI</name>
<dbReference type="GO" id="GO:0006665">
    <property type="term" value="P:sphingolipid metabolic process"/>
    <property type="evidence" value="ECO:0007669"/>
    <property type="project" value="UniProtKB-KW"/>
</dbReference>
<keyword evidence="7" id="KW-0479">Metal-binding</keyword>
<evidence type="ECO:0000256" key="12">
    <source>
        <dbReference type="ARBA" id="ARBA00023098"/>
    </source>
</evidence>
<comment type="pathway">
    <text evidence="2">Lipid metabolism; sphingolipid metabolism.</text>
</comment>
<dbReference type="InterPro" id="IPR036691">
    <property type="entry name" value="Endo/exonu/phosph_ase_sf"/>
</dbReference>
<evidence type="ECO:0000259" key="15">
    <source>
        <dbReference type="Pfam" id="PF03372"/>
    </source>
</evidence>
<dbReference type="EMBL" id="KE524984">
    <property type="protein sequence ID" value="KFB39468.1"/>
    <property type="molecule type" value="Genomic_DNA"/>
</dbReference>
<dbReference type="PANTHER" id="PTHR16320">
    <property type="entry name" value="SPHINGOMYELINASE FAMILY MEMBER"/>
    <property type="match status" value="1"/>
</dbReference>
<evidence type="ECO:0000256" key="7">
    <source>
        <dbReference type="ARBA" id="ARBA00022723"/>
    </source>
</evidence>
<keyword evidence="11 14" id="KW-1133">Transmembrane helix</keyword>
<dbReference type="Proteomes" id="UP000030765">
    <property type="component" value="Unassembled WGS sequence"/>
</dbReference>
<evidence type="ECO:0000256" key="6">
    <source>
        <dbReference type="ARBA" id="ARBA00022692"/>
    </source>
</evidence>
<evidence type="ECO:0000256" key="14">
    <source>
        <dbReference type="SAM" id="Phobius"/>
    </source>
</evidence>
<dbReference type="OrthoDB" id="387657at2759"/>
<dbReference type="VEuPathDB" id="VectorBase:ASIC006961"/>
<dbReference type="FunFam" id="3.60.10.10:FF:000094">
    <property type="entry name" value="Sphingomyelin phosphodiesterase 2"/>
    <property type="match status" value="1"/>
</dbReference>
<keyword evidence="8" id="KW-0378">Hydrolase</keyword>
<keyword evidence="6 14" id="KW-0812">Transmembrane</keyword>
<evidence type="ECO:0000313" key="16">
    <source>
        <dbReference type="EMBL" id="KFB39468.1"/>
    </source>
</evidence>
<dbReference type="Gene3D" id="1.10.2080.10">
    <property type="entry name" value="Insect odorant-binding protein A10/Ejaculatory bulb-specific protein 3"/>
    <property type="match status" value="1"/>
</dbReference>
<dbReference type="EnsemblMetazoa" id="ASIC006961-RA">
    <property type="protein sequence ID" value="ASIC006961-PA"/>
    <property type="gene ID" value="ASIC006961"/>
</dbReference>
<dbReference type="GO" id="GO:0046872">
    <property type="term" value="F:metal ion binding"/>
    <property type="evidence" value="ECO:0007669"/>
    <property type="project" value="UniProtKB-KW"/>
</dbReference>
<dbReference type="InterPro" id="IPR005135">
    <property type="entry name" value="Endo/exonuclease/phosphatase"/>
</dbReference>
<dbReference type="Pfam" id="PF03372">
    <property type="entry name" value="Exo_endo_phos"/>
    <property type="match status" value="1"/>
</dbReference>
<dbReference type="InterPro" id="IPR005055">
    <property type="entry name" value="A10/PebIII"/>
</dbReference>
<dbReference type="EC" id="3.1.4.12" evidence="5"/>
<keyword evidence="10" id="KW-0746">Sphingolipid metabolism</keyword>
<reference evidence="17" key="2">
    <citation type="submission" date="2020-05" db="UniProtKB">
        <authorList>
            <consortium name="EnsemblMetazoa"/>
        </authorList>
    </citation>
    <scope>IDENTIFICATION</scope>
</reference>
<keyword evidence="18" id="KW-1185">Reference proteome</keyword>
<reference evidence="16 18" key="1">
    <citation type="journal article" date="2014" name="BMC Genomics">
        <title>Genome sequence of Anopheles sinensis provides insight into genetics basis of mosquito competence for malaria parasites.</title>
        <authorList>
            <person name="Zhou D."/>
            <person name="Zhang D."/>
            <person name="Ding G."/>
            <person name="Shi L."/>
            <person name="Hou Q."/>
            <person name="Ye Y."/>
            <person name="Xu Y."/>
            <person name="Zhou H."/>
            <person name="Xiong C."/>
            <person name="Li S."/>
            <person name="Yu J."/>
            <person name="Hong S."/>
            <person name="Yu X."/>
            <person name="Zou P."/>
            <person name="Chen C."/>
            <person name="Chang X."/>
            <person name="Wang W."/>
            <person name="Lv Y."/>
            <person name="Sun Y."/>
            <person name="Ma L."/>
            <person name="Shen B."/>
            <person name="Zhu C."/>
        </authorList>
    </citation>
    <scope>NUCLEOTIDE SEQUENCE [LARGE SCALE GENOMIC DNA]</scope>
</reference>
<evidence type="ECO:0000256" key="5">
    <source>
        <dbReference type="ARBA" id="ARBA00012369"/>
    </source>
</evidence>
<evidence type="ECO:0000256" key="3">
    <source>
        <dbReference type="ARBA" id="ARBA00004991"/>
    </source>
</evidence>
<dbReference type="OMA" id="LWTPNVG"/>
<dbReference type="GO" id="GO:0004767">
    <property type="term" value="F:sphingomyelin phosphodiesterase activity"/>
    <property type="evidence" value="ECO:0007669"/>
    <property type="project" value="UniProtKB-EC"/>
</dbReference>
<accession>A0A084VNC4</accession>
<feature type="domain" description="Endonuclease/exonuclease/phosphatase" evidence="15">
    <location>
        <begin position="6"/>
        <end position="265"/>
    </location>
</feature>
<evidence type="ECO:0000256" key="11">
    <source>
        <dbReference type="ARBA" id="ARBA00022989"/>
    </source>
</evidence>
<keyword evidence="12" id="KW-0443">Lipid metabolism</keyword>
<organism evidence="17 18">
    <name type="scientific">Anopheles sinensis</name>
    <name type="common">Mosquito</name>
    <dbReference type="NCBI Taxonomy" id="74873"/>
    <lineage>
        <taxon>Eukaryota</taxon>
        <taxon>Metazoa</taxon>
        <taxon>Ecdysozoa</taxon>
        <taxon>Arthropoda</taxon>
        <taxon>Hexapoda</taxon>
        <taxon>Insecta</taxon>
        <taxon>Pterygota</taxon>
        <taxon>Neoptera</taxon>
        <taxon>Endopterygota</taxon>
        <taxon>Diptera</taxon>
        <taxon>Nematocera</taxon>
        <taxon>Culicoidea</taxon>
        <taxon>Culicidae</taxon>
        <taxon>Anophelinae</taxon>
        <taxon>Anopheles</taxon>
    </lineage>
</organism>
<dbReference type="Pfam" id="PF03392">
    <property type="entry name" value="OS-D"/>
    <property type="match status" value="1"/>
</dbReference>
<protein>
    <recommendedName>
        <fullName evidence="5">sphingomyelin phosphodiesterase</fullName>
        <ecNumber evidence="5">3.1.4.12</ecNumber>
    </recommendedName>
</protein>
<dbReference type="PANTHER" id="PTHR16320:SF24">
    <property type="entry name" value="PHOSPHODIESTERASE, PUTATIVE-RELATED"/>
    <property type="match status" value="1"/>
</dbReference>
<dbReference type="STRING" id="74873.A0A084VNC4"/>
<dbReference type="SUPFAM" id="SSF100910">
    <property type="entry name" value="Chemosensory protein Csp2"/>
    <property type="match status" value="1"/>
</dbReference>
<feature type="transmembrane region" description="Helical" evidence="14">
    <location>
        <begin position="336"/>
        <end position="355"/>
    </location>
</feature>
<gene>
    <name evidence="16" type="ORF">ZHAS_00006961</name>
</gene>
<dbReference type="EMBL" id="ATLV01014737">
    <property type="status" value="NOT_ANNOTATED_CDS"/>
    <property type="molecule type" value="Genomic_DNA"/>
</dbReference>
<evidence type="ECO:0000256" key="1">
    <source>
        <dbReference type="ARBA" id="ARBA00004141"/>
    </source>
</evidence>
<feature type="transmembrane region" description="Helical" evidence="14">
    <location>
        <begin position="361"/>
        <end position="386"/>
    </location>
</feature>